<comment type="caution">
    <text evidence="1">The sequence shown here is derived from an EMBL/GenBank/DDBJ whole genome shotgun (WGS) entry which is preliminary data.</text>
</comment>
<gene>
    <name evidence="1" type="ORF">CVIRNUC_010768</name>
</gene>
<dbReference type="Gene3D" id="3.40.30.10">
    <property type="entry name" value="Glutaredoxin"/>
    <property type="match status" value="1"/>
</dbReference>
<reference evidence="1 2" key="1">
    <citation type="submission" date="2023-10" db="EMBL/GenBank/DDBJ databases">
        <authorList>
            <person name="Maclean D."/>
            <person name="Macfadyen A."/>
        </authorList>
    </citation>
    <scope>NUCLEOTIDE SEQUENCE [LARGE SCALE GENOMIC DNA]</scope>
</reference>
<dbReference type="EMBL" id="CAUYUE010000017">
    <property type="protein sequence ID" value="CAK0787547.1"/>
    <property type="molecule type" value="Genomic_DNA"/>
</dbReference>
<evidence type="ECO:0000313" key="2">
    <source>
        <dbReference type="Proteomes" id="UP001314263"/>
    </source>
</evidence>
<dbReference type="AlphaFoldDB" id="A0AAV1IJV3"/>
<dbReference type="Proteomes" id="UP001314263">
    <property type="component" value="Unassembled WGS sequence"/>
</dbReference>
<evidence type="ECO:0000313" key="1">
    <source>
        <dbReference type="EMBL" id="CAK0787547.1"/>
    </source>
</evidence>
<name>A0AAV1IJV3_9CHLO</name>
<protein>
    <submittedName>
        <fullName evidence="1">Uncharacterized protein</fullName>
    </submittedName>
</protein>
<proteinExistence type="predicted"/>
<organism evidence="1 2">
    <name type="scientific">Coccomyxa viridis</name>
    <dbReference type="NCBI Taxonomy" id="1274662"/>
    <lineage>
        <taxon>Eukaryota</taxon>
        <taxon>Viridiplantae</taxon>
        <taxon>Chlorophyta</taxon>
        <taxon>core chlorophytes</taxon>
        <taxon>Trebouxiophyceae</taxon>
        <taxon>Trebouxiophyceae incertae sedis</taxon>
        <taxon>Coccomyxaceae</taxon>
        <taxon>Coccomyxa</taxon>
    </lineage>
</organism>
<keyword evidence="2" id="KW-1185">Reference proteome</keyword>
<sequence>MVVVEYDSAETDHFIELADAIEECFPGVAVDGHEKEASPKGFFRVRAGNGDVLFSTEEGKGGLPDPQQVVSILKDAGYPAGD</sequence>
<accession>A0AAV1IJV3</accession>